<dbReference type="GO" id="GO:0016787">
    <property type="term" value="F:hydrolase activity"/>
    <property type="evidence" value="ECO:0007669"/>
    <property type="project" value="UniProtKB-KW"/>
</dbReference>
<keyword evidence="1" id="KW-0378">Hydrolase</keyword>
<dbReference type="EMBL" id="JBHMDM010000009">
    <property type="protein sequence ID" value="MFB9378705.1"/>
    <property type="molecule type" value="Genomic_DNA"/>
</dbReference>
<accession>A0ABV5LX84</accession>
<dbReference type="Gene3D" id="3.50.30.50">
    <property type="entry name" value="Putative cyclase"/>
    <property type="match status" value="1"/>
</dbReference>
<name>A0ABV5LX84_9ACTN</name>
<keyword evidence="2" id="KW-1185">Reference proteome</keyword>
<dbReference type="InterPro" id="IPR007325">
    <property type="entry name" value="KFase/CYL"/>
</dbReference>
<dbReference type="Pfam" id="PF04199">
    <property type="entry name" value="Cyclase"/>
    <property type="match status" value="1"/>
</dbReference>
<protein>
    <submittedName>
        <fullName evidence="1">Cyclase family protein</fullName>
        <ecNumber evidence="1">3.5.-.-</ecNumber>
    </submittedName>
</protein>
<comment type="caution">
    <text evidence="1">The sequence shown here is derived from an EMBL/GenBank/DDBJ whole genome shotgun (WGS) entry which is preliminary data.</text>
</comment>
<proteinExistence type="predicted"/>
<organism evidence="1 2">
    <name type="scientific">Kineococcus gynurae</name>
    <dbReference type="NCBI Taxonomy" id="452979"/>
    <lineage>
        <taxon>Bacteria</taxon>
        <taxon>Bacillati</taxon>
        <taxon>Actinomycetota</taxon>
        <taxon>Actinomycetes</taxon>
        <taxon>Kineosporiales</taxon>
        <taxon>Kineosporiaceae</taxon>
        <taxon>Kineococcus</taxon>
    </lineage>
</organism>
<dbReference type="RefSeq" id="WP_380139465.1">
    <property type="nucleotide sequence ID" value="NZ_JBHLUI010000011.1"/>
</dbReference>
<gene>
    <name evidence="1" type="ORF">ACFFVI_17220</name>
</gene>
<dbReference type="PANTHER" id="PTHR31118:SF32">
    <property type="entry name" value="KYNURENINE FORMAMIDASE"/>
    <property type="match status" value="1"/>
</dbReference>
<sequence length="219" mass="22823">MGPLDLTRPLVAGMPVYPGDPEVATTPVASVAADGAAVTHLRCGTHSGTHVDAPAHVRGDGAAVDEVALDRFCGPLRLVRFSGLPARARVGAREVAARLGSAGAGDVVVLDLGWADRFDTPAVTEHPWRDADVADLLLDRGVRTVGVDTLSPDPTGGPPGHGFPFHERWSAAGGVIYENLVPGVVPDDGAERFFTGWPLRLRGLDGSPVRAVVLPGRRS</sequence>
<evidence type="ECO:0000313" key="1">
    <source>
        <dbReference type="EMBL" id="MFB9378705.1"/>
    </source>
</evidence>
<dbReference type="SUPFAM" id="SSF102198">
    <property type="entry name" value="Putative cyclase"/>
    <property type="match status" value="1"/>
</dbReference>
<dbReference type="Proteomes" id="UP001589748">
    <property type="component" value="Unassembled WGS sequence"/>
</dbReference>
<dbReference type="EC" id="3.5.-.-" evidence="1"/>
<reference evidence="1 2" key="1">
    <citation type="submission" date="2024-09" db="EMBL/GenBank/DDBJ databases">
        <authorList>
            <person name="Sun Q."/>
            <person name="Mori K."/>
        </authorList>
    </citation>
    <scope>NUCLEOTIDE SEQUENCE [LARGE SCALE GENOMIC DNA]</scope>
    <source>
        <strain evidence="1 2">TISTR 1856</strain>
    </source>
</reference>
<dbReference type="InterPro" id="IPR037175">
    <property type="entry name" value="KFase_sf"/>
</dbReference>
<dbReference type="PANTHER" id="PTHR31118">
    <property type="entry name" value="CYCLASE-LIKE PROTEIN 2"/>
    <property type="match status" value="1"/>
</dbReference>
<evidence type="ECO:0000313" key="2">
    <source>
        <dbReference type="Proteomes" id="UP001589748"/>
    </source>
</evidence>